<comment type="caution">
    <text evidence="3">The sequence shown here is derived from an EMBL/GenBank/DDBJ whole genome shotgun (WGS) entry which is preliminary data.</text>
</comment>
<evidence type="ECO:0000313" key="3">
    <source>
        <dbReference type="EMBL" id="CAH1964658.1"/>
    </source>
</evidence>
<dbReference type="EMBL" id="CAKOFQ010006717">
    <property type="protein sequence ID" value="CAH1964658.1"/>
    <property type="molecule type" value="Genomic_DNA"/>
</dbReference>
<dbReference type="InterPro" id="IPR046351">
    <property type="entry name" value="UTP4"/>
</dbReference>
<dbReference type="GO" id="GO:0032040">
    <property type="term" value="C:small-subunit processome"/>
    <property type="evidence" value="ECO:0007669"/>
    <property type="project" value="TreeGrafter"/>
</dbReference>
<reference evidence="3" key="1">
    <citation type="submission" date="2022-03" db="EMBL/GenBank/DDBJ databases">
        <authorList>
            <person name="Sayadi A."/>
        </authorList>
    </citation>
    <scope>NUCLEOTIDE SEQUENCE</scope>
</reference>
<organism evidence="3 4">
    <name type="scientific">Acanthoscelides obtectus</name>
    <name type="common">Bean weevil</name>
    <name type="synonym">Bruchus obtectus</name>
    <dbReference type="NCBI Taxonomy" id="200917"/>
    <lineage>
        <taxon>Eukaryota</taxon>
        <taxon>Metazoa</taxon>
        <taxon>Ecdysozoa</taxon>
        <taxon>Arthropoda</taxon>
        <taxon>Hexapoda</taxon>
        <taxon>Insecta</taxon>
        <taxon>Pterygota</taxon>
        <taxon>Neoptera</taxon>
        <taxon>Endopterygota</taxon>
        <taxon>Coleoptera</taxon>
        <taxon>Polyphaga</taxon>
        <taxon>Cucujiformia</taxon>
        <taxon>Chrysomeloidea</taxon>
        <taxon>Chrysomelidae</taxon>
        <taxon>Bruchinae</taxon>
        <taxon>Bruchini</taxon>
        <taxon>Acanthoscelides</taxon>
    </lineage>
</organism>
<feature type="domain" description="Anaphase-promoting complex subunit 4-like WD40" evidence="2">
    <location>
        <begin position="110"/>
        <end position="196"/>
    </location>
</feature>
<dbReference type="Proteomes" id="UP001152888">
    <property type="component" value="Unassembled WGS sequence"/>
</dbReference>
<dbReference type="InterPro" id="IPR036322">
    <property type="entry name" value="WD40_repeat_dom_sf"/>
</dbReference>
<dbReference type="SMART" id="SM00320">
    <property type="entry name" value="WD40"/>
    <property type="match status" value="9"/>
</dbReference>
<evidence type="ECO:0000313" key="4">
    <source>
        <dbReference type="Proteomes" id="UP001152888"/>
    </source>
</evidence>
<name>A0A9P0K1B2_ACAOB</name>
<dbReference type="PANTHER" id="PTHR44163:SF1">
    <property type="entry name" value="U3 SMALL NUCLEOLAR RNA-ASSOCIATED PROTEIN 4 HOMOLOG"/>
    <property type="match status" value="1"/>
</dbReference>
<evidence type="ECO:0000259" key="2">
    <source>
        <dbReference type="Pfam" id="PF12894"/>
    </source>
</evidence>
<dbReference type="GO" id="GO:0034455">
    <property type="term" value="C:t-UTP complex"/>
    <property type="evidence" value="ECO:0007669"/>
    <property type="project" value="TreeGrafter"/>
</dbReference>
<dbReference type="Pfam" id="PF12894">
    <property type="entry name" value="ANAPC4_WD40"/>
    <property type="match status" value="1"/>
</dbReference>
<dbReference type="SUPFAM" id="SSF50998">
    <property type="entry name" value="Quinoprotein alcohol dehydrogenase-like"/>
    <property type="match status" value="1"/>
</dbReference>
<dbReference type="AlphaFoldDB" id="A0A9P0K1B2"/>
<dbReference type="GO" id="GO:0030686">
    <property type="term" value="C:90S preribosome"/>
    <property type="evidence" value="ECO:0007669"/>
    <property type="project" value="InterPro"/>
</dbReference>
<dbReference type="PANTHER" id="PTHR44163">
    <property type="entry name" value="U3 SMALL NUCLEOLAR RNA-ASSOCIATED PROTEIN 4 HOMOLOG"/>
    <property type="match status" value="1"/>
</dbReference>
<sequence length="682" mass="77103">MSKSKIHNVRFFNPHPNTIRTMALHNTFKKLAVCRSDASIEIWNLTSAPFLECTISTTTSNSSIEAISWCSDQLFSVGLHGFLVHYNLKKLAIENRWAVTGGACYCLDVNKSNDMLAIGTEQGYLNIFAVKDDGIYFEKFFDKQEGMIICLKFDSTGKFVASGSTDTVRVWNVETGHALHKMTTGRSEANKQTIVWSIEMTSDFTIITGDSRGKITFWDGKVGSQIESYQSHKADILGLCLSEDEKTLYAAGVDPTIVTYEKINVRGENQKWVKSIQRKIHEHDVNALVLYDNKLYSGGADSYLACSFHPPKTLLKYPPIPQSCVHLAREARYIMLRHPDHIDLWSLGQGQEVEQNYTGLIDLQDEPKKLLVLQKTVKDEDNVKEREGITCCCISNDGNWIMYSTNLDSRLFKLNKDENSLTLDKIELSCGPCIQGVFTPNNSQLITCPNSGGLNVYELADSKAELKQTIEIEEIKDTITFLQISSCGKYILIGDTSSNIVLWTSTSKRKIWTSHCKLPKYKFPATAMAMHPKTLNLVVSYSDSKIIEYDVIKRQYTSFSEKLSGLDFKSKFYPIKTITFDPRVKSIIILHDDNNLHIVNKEKKIVMKKKKAKIEQKEASPKAVNGIDVTATKVEVHTLKKYKHLVHFEWLSEDEMIAVEVNPLTLFEKLPPAFAQATFGKK</sequence>
<dbReference type="OrthoDB" id="8883818at2759"/>
<accession>A0A9P0K1B2</accession>
<evidence type="ECO:0000256" key="1">
    <source>
        <dbReference type="PROSITE-ProRule" id="PRU00221"/>
    </source>
</evidence>
<dbReference type="InterPro" id="IPR011047">
    <property type="entry name" value="Quinoprotein_ADH-like_sf"/>
</dbReference>
<protein>
    <recommendedName>
        <fullName evidence="2">Anaphase-promoting complex subunit 4-like WD40 domain-containing protein</fullName>
    </recommendedName>
</protein>
<gene>
    <name evidence="3" type="ORF">ACAOBT_LOCUS5934</name>
</gene>
<dbReference type="GO" id="GO:0003723">
    <property type="term" value="F:RNA binding"/>
    <property type="evidence" value="ECO:0007669"/>
    <property type="project" value="TreeGrafter"/>
</dbReference>
<dbReference type="GO" id="GO:0000462">
    <property type="term" value="P:maturation of SSU-rRNA from tricistronic rRNA transcript (SSU-rRNA, 5.8S rRNA, LSU-rRNA)"/>
    <property type="evidence" value="ECO:0007669"/>
    <property type="project" value="InterPro"/>
</dbReference>
<dbReference type="InterPro" id="IPR001680">
    <property type="entry name" value="WD40_rpt"/>
</dbReference>
<keyword evidence="4" id="KW-1185">Reference proteome</keyword>
<keyword evidence="1" id="KW-0853">WD repeat</keyword>
<feature type="repeat" description="WD" evidence="1">
    <location>
        <begin position="12"/>
        <end position="47"/>
    </location>
</feature>
<dbReference type="InterPro" id="IPR024977">
    <property type="entry name" value="Apc4-like_WD40_dom"/>
</dbReference>
<dbReference type="Gene3D" id="2.130.10.10">
    <property type="entry name" value="YVTN repeat-like/Quinoprotein amine dehydrogenase"/>
    <property type="match status" value="3"/>
</dbReference>
<dbReference type="SUPFAM" id="SSF50978">
    <property type="entry name" value="WD40 repeat-like"/>
    <property type="match status" value="1"/>
</dbReference>
<dbReference type="PROSITE" id="PS50082">
    <property type="entry name" value="WD_REPEATS_2"/>
    <property type="match status" value="1"/>
</dbReference>
<proteinExistence type="predicted"/>
<dbReference type="InterPro" id="IPR015943">
    <property type="entry name" value="WD40/YVTN_repeat-like_dom_sf"/>
</dbReference>